<dbReference type="EC" id="3.5.2.5" evidence="2"/>
<protein>
    <submittedName>
        <fullName evidence="2">Allantoinase</fullName>
        <ecNumber evidence="2">3.5.2.5</ecNumber>
    </submittedName>
</protein>
<dbReference type="InterPro" id="IPR050138">
    <property type="entry name" value="DHOase/Allantoinase_Hydrolase"/>
</dbReference>
<dbReference type="GO" id="GO:0006145">
    <property type="term" value="P:purine nucleobase catabolic process"/>
    <property type="evidence" value="ECO:0007669"/>
    <property type="project" value="TreeGrafter"/>
</dbReference>
<dbReference type="Proteomes" id="UP000520767">
    <property type="component" value="Unassembled WGS sequence"/>
</dbReference>
<evidence type="ECO:0000313" key="3">
    <source>
        <dbReference type="Proteomes" id="UP000520767"/>
    </source>
</evidence>
<dbReference type="SUPFAM" id="SSF51338">
    <property type="entry name" value="Composite domain of metallo-dependent hydrolases"/>
    <property type="match status" value="1"/>
</dbReference>
<dbReference type="PANTHER" id="PTHR43668:SF2">
    <property type="entry name" value="ALLANTOINASE"/>
    <property type="match status" value="1"/>
</dbReference>
<organism evidence="2 3">
    <name type="scientific">Actinophytocola algeriensis</name>
    <dbReference type="NCBI Taxonomy" id="1768010"/>
    <lineage>
        <taxon>Bacteria</taxon>
        <taxon>Bacillati</taxon>
        <taxon>Actinomycetota</taxon>
        <taxon>Actinomycetes</taxon>
        <taxon>Pseudonocardiales</taxon>
        <taxon>Pseudonocardiaceae</taxon>
    </lineage>
</organism>
<name>A0A7W7Q1G2_9PSEU</name>
<keyword evidence="3" id="KW-1185">Reference proteome</keyword>
<feature type="domain" description="Amidohydrolase-related" evidence="1">
    <location>
        <begin position="312"/>
        <end position="468"/>
    </location>
</feature>
<dbReference type="SUPFAM" id="SSF51556">
    <property type="entry name" value="Metallo-dependent hydrolases"/>
    <property type="match status" value="1"/>
</dbReference>
<sequence length="489" mass="53141">MTEPLDLLVTNVRVVHHDRPEPERADIGVVDGKIVRVAPGIDPAGARSVVDGGGKLAFPGVVDAHQHWGIYNPLPVDAATESRACAQGGVTSALNYMRTGQYYLNKGGTYADVFPEVLSLSEGKAYVDYAYHLAPMMREHIDEIPALVRDHGVTSFKVFMFYGSHGLHGRSADQNSFLMIPEGERYDYAHFEFVMRGIQAAREQFPELADEISLSLHCETAEIMTAYTRLVEEEGTLTGLAAYSASRPQHSEGLAVSIASYLAHETGLPTINLLHLSSAKAMDAALRMATAFPHIRFRREVTIGHLLADIDTASGLGAKVNPPIRPREDVEALWGHLLAGDVDWVVSDHACCRDEQKFGDPRDNVFLAKSGFGGTEYLLPGLVSEGTKRGLPLGEIARLISWNPATRFGLRTKGALGVGFDADIALVDPGVDWTVRAADSESTQEYTPFEGFAMTAAVTDTFLRGHRVLESGKVVGEPVGRYLKRPTGA</sequence>
<dbReference type="Gene3D" id="2.30.40.10">
    <property type="entry name" value="Urease, subunit C, domain 1"/>
    <property type="match status" value="1"/>
</dbReference>
<accession>A0A7W7Q1G2</accession>
<dbReference type="EMBL" id="JACHJQ010000002">
    <property type="protein sequence ID" value="MBB4905255.1"/>
    <property type="molecule type" value="Genomic_DNA"/>
</dbReference>
<evidence type="ECO:0000259" key="1">
    <source>
        <dbReference type="Pfam" id="PF01979"/>
    </source>
</evidence>
<dbReference type="GO" id="GO:0004038">
    <property type="term" value="F:allantoinase activity"/>
    <property type="evidence" value="ECO:0007669"/>
    <property type="project" value="UniProtKB-EC"/>
</dbReference>
<dbReference type="AlphaFoldDB" id="A0A7W7Q1G2"/>
<dbReference type="Pfam" id="PF01979">
    <property type="entry name" value="Amidohydro_1"/>
    <property type="match status" value="1"/>
</dbReference>
<dbReference type="RefSeq" id="WP_184809523.1">
    <property type="nucleotide sequence ID" value="NZ_JACHJQ010000002.1"/>
</dbReference>
<dbReference type="InterPro" id="IPR032466">
    <property type="entry name" value="Metal_Hydrolase"/>
</dbReference>
<proteinExistence type="predicted"/>
<dbReference type="GO" id="GO:0005737">
    <property type="term" value="C:cytoplasm"/>
    <property type="evidence" value="ECO:0007669"/>
    <property type="project" value="TreeGrafter"/>
</dbReference>
<gene>
    <name evidence="2" type="ORF">FHR82_001472</name>
</gene>
<dbReference type="PANTHER" id="PTHR43668">
    <property type="entry name" value="ALLANTOINASE"/>
    <property type="match status" value="1"/>
</dbReference>
<comment type="caution">
    <text evidence="2">The sequence shown here is derived from an EMBL/GenBank/DDBJ whole genome shotgun (WGS) entry which is preliminary data.</text>
</comment>
<dbReference type="InterPro" id="IPR011059">
    <property type="entry name" value="Metal-dep_hydrolase_composite"/>
</dbReference>
<dbReference type="Gene3D" id="3.20.20.140">
    <property type="entry name" value="Metal-dependent hydrolases"/>
    <property type="match status" value="1"/>
</dbReference>
<reference evidence="2 3" key="1">
    <citation type="submission" date="2020-08" db="EMBL/GenBank/DDBJ databases">
        <title>Genomic Encyclopedia of Type Strains, Phase III (KMG-III): the genomes of soil and plant-associated and newly described type strains.</title>
        <authorList>
            <person name="Whitman W."/>
        </authorList>
    </citation>
    <scope>NUCLEOTIDE SEQUENCE [LARGE SCALE GENOMIC DNA]</scope>
    <source>
        <strain evidence="2 3">CECT 8960</strain>
    </source>
</reference>
<keyword evidence="2" id="KW-0378">Hydrolase</keyword>
<evidence type="ECO:0000313" key="2">
    <source>
        <dbReference type="EMBL" id="MBB4905255.1"/>
    </source>
</evidence>
<dbReference type="InterPro" id="IPR006680">
    <property type="entry name" value="Amidohydro-rel"/>
</dbReference>